<keyword evidence="6" id="KW-1185">Reference proteome</keyword>
<proteinExistence type="predicted"/>
<keyword evidence="1" id="KW-0175">Coiled coil</keyword>
<evidence type="ECO:0000313" key="5">
    <source>
        <dbReference type="EMBL" id="KAG0660106.1"/>
    </source>
</evidence>
<dbReference type="PROSITE" id="PS50192">
    <property type="entry name" value="T_SNARE"/>
    <property type="match status" value="1"/>
</dbReference>
<dbReference type="Gene3D" id="1.20.5.110">
    <property type="match status" value="1"/>
</dbReference>
<feature type="compositionally biased region" description="Acidic residues" evidence="2">
    <location>
        <begin position="114"/>
        <end position="123"/>
    </location>
</feature>
<dbReference type="AlphaFoldDB" id="A0A9P6VZ67"/>
<name>A0A9P6VZ67_RHOMI</name>
<keyword evidence="3" id="KW-0472">Membrane</keyword>
<organism evidence="5 6">
    <name type="scientific">Rhodotorula mucilaginosa</name>
    <name type="common">Yeast</name>
    <name type="synonym">Rhodotorula rubra</name>
    <dbReference type="NCBI Taxonomy" id="5537"/>
    <lineage>
        <taxon>Eukaryota</taxon>
        <taxon>Fungi</taxon>
        <taxon>Dikarya</taxon>
        <taxon>Basidiomycota</taxon>
        <taxon>Pucciniomycotina</taxon>
        <taxon>Microbotryomycetes</taxon>
        <taxon>Sporidiobolales</taxon>
        <taxon>Sporidiobolaceae</taxon>
        <taxon>Rhodotorula</taxon>
    </lineage>
</organism>
<comment type="caution">
    <text evidence="5">The sequence shown here is derived from an EMBL/GenBank/DDBJ whole genome shotgun (WGS) entry which is preliminary data.</text>
</comment>
<dbReference type="EMBL" id="PUHQ01000047">
    <property type="protein sequence ID" value="KAG0660106.1"/>
    <property type="molecule type" value="Genomic_DNA"/>
</dbReference>
<sequence>MPPIHPSSGAPPSASRLSHLSTTTLSSVLELTRLHQLDVAAPAHLTQSIQKNLTLLARGITAIEEAGSESQEVVNGLRGQWERIAGLVEPLGVVIEERLRPAPGPERTGRLVETDDEEHDDETAVDGDEGVQLQDVGEAAKVPHISISVHDDPRDLKQMEEDEEEMERANQEVLQMQQRMLEDQDSQLNSLSSAISRQHALSLRVAEELELHSSLLDDTDEALDRTGSNLRRASGRLDDFTRRARDTGSTGLIIALIILLVILIVIFKF</sequence>
<dbReference type="CDD" id="cd15859">
    <property type="entry name" value="SNARE_SYN8"/>
    <property type="match status" value="1"/>
</dbReference>
<keyword evidence="3" id="KW-1133">Transmembrane helix</keyword>
<accession>A0A9P6VZ67</accession>
<gene>
    <name evidence="5" type="ORF">C6P46_004736</name>
</gene>
<evidence type="ECO:0000256" key="2">
    <source>
        <dbReference type="SAM" id="MobiDB-lite"/>
    </source>
</evidence>
<evidence type="ECO:0000256" key="1">
    <source>
        <dbReference type="SAM" id="Coils"/>
    </source>
</evidence>
<reference evidence="5 6" key="1">
    <citation type="submission" date="2020-11" db="EMBL/GenBank/DDBJ databases">
        <title>Kefir isolates.</title>
        <authorList>
            <person name="Marcisauskas S."/>
            <person name="Kim Y."/>
            <person name="Blasche S."/>
        </authorList>
    </citation>
    <scope>NUCLEOTIDE SEQUENCE [LARGE SCALE GENOMIC DNA]</scope>
    <source>
        <strain evidence="5 6">KR</strain>
    </source>
</reference>
<evidence type="ECO:0000313" key="6">
    <source>
        <dbReference type="Proteomes" id="UP000777482"/>
    </source>
</evidence>
<dbReference type="OrthoDB" id="244190at2759"/>
<feature type="coiled-coil region" evidence="1">
    <location>
        <begin position="156"/>
        <end position="186"/>
    </location>
</feature>
<protein>
    <recommendedName>
        <fullName evidence="4">t-SNARE coiled-coil homology domain-containing protein</fullName>
    </recommendedName>
</protein>
<dbReference type="InterPro" id="IPR000727">
    <property type="entry name" value="T_SNARE_dom"/>
</dbReference>
<dbReference type="Pfam" id="PF05739">
    <property type="entry name" value="SNARE"/>
    <property type="match status" value="1"/>
</dbReference>
<keyword evidence="3" id="KW-0812">Transmembrane</keyword>
<evidence type="ECO:0000256" key="3">
    <source>
        <dbReference type="SAM" id="Phobius"/>
    </source>
</evidence>
<feature type="region of interest" description="Disordered" evidence="2">
    <location>
        <begin position="102"/>
        <end position="123"/>
    </location>
</feature>
<dbReference type="Proteomes" id="UP000777482">
    <property type="component" value="Unassembled WGS sequence"/>
</dbReference>
<dbReference type="SMART" id="SM00397">
    <property type="entry name" value="t_SNARE"/>
    <property type="match status" value="1"/>
</dbReference>
<evidence type="ECO:0000259" key="4">
    <source>
        <dbReference type="PROSITE" id="PS50192"/>
    </source>
</evidence>
<feature type="domain" description="T-SNARE coiled-coil homology" evidence="4">
    <location>
        <begin position="178"/>
        <end position="240"/>
    </location>
</feature>
<feature type="transmembrane region" description="Helical" evidence="3">
    <location>
        <begin position="248"/>
        <end position="267"/>
    </location>
</feature>
<dbReference type="SUPFAM" id="SSF58038">
    <property type="entry name" value="SNARE fusion complex"/>
    <property type="match status" value="1"/>
</dbReference>